<accession>A0A0C9T9I9</accession>
<dbReference type="Proteomes" id="UP000054279">
    <property type="component" value="Unassembled WGS sequence"/>
</dbReference>
<evidence type="ECO:0008006" key="3">
    <source>
        <dbReference type="Google" id="ProtNLM"/>
    </source>
</evidence>
<gene>
    <name evidence="1" type="ORF">M422DRAFT_193138</name>
</gene>
<dbReference type="EMBL" id="KN837401">
    <property type="protein sequence ID" value="KIJ25728.1"/>
    <property type="molecule type" value="Genomic_DNA"/>
</dbReference>
<dbReference type="OrthoDB" id="3253907at2759"/>
<reference evidence="1 2" key="1">
    <citation type="submission" date="2014-06" db="EMBL/GenBank/DDBJ databases">
        <title>Evolutionary Origins and Diversification of the Mycorrhizal Mutualists.</title>
        <authorList>
            <consortium name="DOE Joint Genome Institute"/>
            <consortium name="Mycorrhizal Genomics Consortium"/>
            <person name="Kohler A."/>
            <person name="Kuo A."/>
            <person name="Nagy L.G."/>
            <person name="Floudas D."/>
            <person name="Copeland A."/>
            <person name="Barry K.W."/>
            <person name="Cichocki N."/>
            <person name="Veneault-Fourrey C."/>
            <person name="LaButti K."/>
            <person name="Lindquist E.A."/>
            <person name="Lipzen A."/>
            <person name="Lundell T."/>
            <person name="Morin E."/>
            <person name="Murat C."/>
            <person name="Riley R."/>
            <person name="Ohm R."/>
            <person name="Sun H."/>
            <person name="Tunlid A."/>
            <person name="Henrissat B."/>
            <person name="Grigoriev I.V."/>
            <person name="Hibbett D.S."/>
            <person name="Martin F."/>
        </authorList>
    </citation>
    <scope>NUCLEOTIDE SEQUENCE [LARGE SCALE GENOMIC DNA]</scope>
    <source>
        <strain evidence="1 2">SS14</strain>
    </source>
</reference>
<keyword evidence="2" id="KW-1185">Reference proteome</keyword>
<sequence length="281" mass="32427">MLNLTIPPSAKIIGANLKHATQASLTKALSLRKQTNQRLSTNMMLERVRISVAEWTNREPTDKRIWLSIRKKDISRGARNFLWRSLHDLYRLGKKWLHLEGYEERASCHVCDEFDSLDHVLTECRVPGQALIWKLAKSLWQETGRPWPEISLGIIRGCGLSNYLLDNKRPDAGLNRLFLIIVSKSAYLIWKIRCEWKIKHEGRLNKCPSIPEVTAKWRSAMSKRIQFEIIASDSGRFKRTAIPVQLVKQTWGRLLKTEHLRGLKMRDITGFLVGIGLDDPP</sequence>
<evidence type="ECO:0000313" key="1">
    <source>
        <dbReference type="EMBL" id="KIJ25728.1"/>
    </source>
</evidence>
<protein>
    <recommendedName>
        <fullName evidence="3">Reverse transcriptase zinc-binding domain-containing protein</fullName>
    </recommendedName>
</protein>
<dbReference type="AlphaFoldDB" id="A0A0C9T9I9"/>
<dbReference type="HOGENOM" id="CLU_044484_0_0_1"/>
<proteinExistence type="predicted"/>
<organism evidence="1 2">
    <name type="scientific">Sphaerobolus stellatus (strain SS14)</name>
    <dbReference type="NCBI Taxonomy" id="990650"/>
    <lineage>
        <taxon>Eukaryota</taxon>
        <taxon>Fungi</taxon>
        <taxon>Dikarya</taxon>
        <taxon>Basidiomycota</taxon>
        <taxon>Agaricomycotina</taxon>
        <taxon>Agaricomycetes</taxon>
        <taxon>Phallomycetidae</taxon>
        <taxon>Geastrales</taxon>
        <taxon>Sphaerobolaceae</taxon>
        <taxon>Sphaerobolus</taxon>
    </lineage>
</organism>
<name>A0A0C9T9I9_SPHS4</name>
<evidence type="ECO:0000313" key="2">
    <source>
        <dbReference type="Proteomes" id="UP000054279"/>
    </source>
</evidence>